<dbReference type="eggNOG" id="KOG4746">
    <property type="taxonomic scope" value="Eukaryota"/>
</dbReference>
<reference evidence="2 3" key="1">
    <citation type="journal article" date="2014" name="Nat. Commun.">
        <title>Molecular traces of alternative social organization in a termite genome.</title>
        <authorList>
            <person name="Terrapon N."/>
            <person name="Li C."/>
            <person name="Robertson H.M."/>
            <person name="Ji L."/>
            <person name="Meng X."/>
            <person name="Booth W."/>
            <person name="Chen Z."/>
            <person name="Childers C.P."/>
            <person name="Glastad K.M."/>
            <person name="Gokhale K."/>
            <person name="Gowin J."/>
            <person name="Gronenberg W."/>
            <person name="Hermansen R.A."/>
            <person name="Hu H."/>
            <person name="Hunt B.G."/>
            <person name="Huylmans A.K."/>
            <person name="Khalil S.M."/>
            <person name="Mitchell R.D."/>
            <person name="Munoz-Torres M.C."/>
            <person name="Mustard J.A."/>
            <person name="Pan H."/>
            <person name="Reese J.T."/>
            <person name="Scharf M.E."/>
            <person name="Sun F."/>
            <person name="Vogel H."/>
            <person name="Xiao J."/>
            <person name="Yang W."/>
            <person name="Yang Z."/>
            <person name="Yang Z."/>
            <person name="Zhou J."/>
            <person name="Zhu J."/>
            <person name="Brent C.S."/>
            <person name="Elsik C.G."/>
            <person name="Goodisman M.A."/>
            <person name="Liberles D.A."/>
            <person name="Roe R.M."/>
            <person name="Vargo E.L."/>
            <person name="Vilcinskas A."/>
            <person name="Wang J."/>
            <person name="Bornberg-Bauer E."/>
            <person name="Korb J."/>
            <person name="Zhang G."/>
            <person name="Liebig J."/>
        </authorList>
    </citation>
    <scope>NUCLEOTIDE SEQUENCE [LARGE SCALE GENOMIC DNA]</scope>
    <source>
        <tissue evidence="2">Whole organism</tissue>
    </source>
</reference>
<name>A0A067RP74_ZOONE</name>
<proteinExistence type="predicted"/>
<organism evidence="2 3">
    <name type="scientific">Zootermopsis nevadensis</name>
    <name type="common">Dampwood termite</name>
    <dbReference type="NCBI Taxonomy" id="136037"/>
    <lineage>
        <taxon>Eukaryota</taxon>
        <taxon>Metazoa</taxon>
        <taxon>Ecdysozoa</taxon>
        <taxon>Arthropoda</taxon>
        <taxon>Hexapoda</taxon>
        <taxon>Insecta</taxon>
        <taxon>Pterygota</taxon>
        <taxon>Neoptera</taxon>
        <taxon>Polyneoptera</taxon>
        <taxon>Dictyoptera</taxon>
        <taxon>Blattodea</taxon>
        <taxon>Blattoidea</taxon>
        <taxon>Termitoidae</taxon>
        <taxon>Termopsidae</taxon>
        <taxon>Zootermopsis</taxon>
    </lineage>
</organism>
<dbReference type="GO" id="GO:0042795">
    <property type="term" value="P:snRNA transcription by RNA polymerase II"/>
    <property type="evidence" value="ECO:0007669"/>
    <property type="project" value="TreeGrafter"/>
</dbReference>
<dbReference type="InParanoid" id="A0A067RP74"/>
<evidence type="ECO:0000256" key="1">
    <source>
        <dbReference type="SAM" id="MobiDB-lite"/>
    </source>
</evidence>
<dbReference type="OrthoDB" id="20127at2759"/>
<dbReference type="EMBL" id="KK852549">
    <property type="protein sequence ID" value="KDR21539.1"/>
    <property type="molecule type" value="Genomic_DNA"/>
</dbReference>
<dbReference type="AlphaFoldDB" id="A0A067RP74"/>
<dbReference type="PANTHER" id="PTHR15131">
    <property type="entry name" value="SMALL NUCLEAR RNA ACTIVATING COMPLEX, POLYPEPTIDE 1"/>
    <property type="match status" value="1"/>
</dbReference>
<accession>A0A067RP74</accession>
<keyword evidence="3" id="KW-1185">Reference proteome</keyword>
<dbReference type="GO" id="GO:0019185">
    <property type="term" value="C:snRNA-activating protein complex"/>
    <property type="evidence" value="ECO:0007669"/>
    <property type="project" value="TreeGrafter"/>
</dbReference>
<dbReference type="InterPro" id="IPR019188">
    <property type="entry name" value="SNAPC1"/>
</dbReference>
<dbReference type="STRING" id="136037.A0A067RP74"/>
<dbReference type="PANTHER" id="PTHR15131:SF3">
    <property type="entry name" value="SNRNA-ACTIVATING PROTEIN COMPLEX SUBUNIT 1"/>
    <property type="match status" value="1"/>
</dbReference>
<dbReference type="Pfam" id="PF09808">
    <property type="entry name" value="SNAPC1"/>
    <property type="match status" value="1"/>
</dbReference>
<evidence type="ECO:0000313" key="3">
    <source>
        <dbReference type="Proteomes" id="UP000027135"/>
    </source>
</evidence>
<dbReference type="OMA" id="CEIWKEM"/>
<evidence type="ECO:0000313" key="2">
    <source>
        <dbReference type="EMBL" id="KDR21539.1"/>
    </source>
</evidence>
<sequence length="273" mass="31696">MNLNYIAAGVKTDCHNLLKKFVATESVRFKEFVKIWQDMHFSCIYCGRESFAELYEFTEEVLKIAKEFFLPPKPLQTRVCGLYFLYGLYYKQPTIEDGEYLVKIRLNFKEWQDSYSLMAVLREEQHYDALFIFSKLLTENAFHFCAMPREYGLERSIRKYLERDDTGLDEDLPPRSEVLMLEESGLLSSLDELSKKYFKLKCGLNNASNRDKPHQLLNYANSAVADDIRKVMLTMSGGTSYHKDENDTQKSIGSHRKKLKDQACYGAGPSKVT</sequence>
<feature type="region of interest" description="Disordered" evidence="1">
    <location>
        <begin position="238"/>
        <end position="273"/>
    </location>
</feature>
<protein>
    <submittedName>
        <fullName evidence="2">snRNA-activating protein complex subunit 1</fullName>
    </submittedName>
</protein>
<dbReference type="GO" id="GO:0042796">
    <property type="term" value="P:snRNA transcription by RNA polymerase III"/>
    <property type="evidence" value="ECO:0007669"/>
    <property type="project" value="TreeGrafter"/>
</dbReference>
<dbReference type="Proteomes" id="UP000027135">
    <property type="component" value="Unassembled WGS sequence"/>
</dbReference>
<gene>
    <name evidence="2" type="ORF">L798_01691</name>
</gene>
<dbReference type="GO" id="GO:0043565">
    <property type="term" value="F:sequence-specific DNA binding"/>
    <property type="evidence" value="ECO:0007669"/>
    <property type="project" value="TreeGrafter"/>
</dbReference>
<dbReference type="FunCoup" id="A0A067RP74">
    <property type="interactions" value="2"/>
</dbReference>